<dbReference type="InterPro" id="IPR022419">
    <property type="entry name" value="Porphobilin_deaminase_cofac_BS"/>
</dbReference>
<dbReference type="FunFam" id="3.40.190.10:FF:000005">
    <property type="entry name" value="Porphobilinogen deaminase"/>
    <property type="match status" value="1"/>
</dbReference>
<name>A0A6N0NTF2_9CREN</name>
<dbReference type="Pfam" id="PF01379">
    <property type="entry name" value="Porphobil_deam"/>
    <property type="match status" value="1"/>
</dbReference>
<dbReference type="GeneID" id="55641462"/>
<keyword evidence="2 4" id="KW-0808">Transferase</keyword>
<organism evidence="6 7">
    <name type="scientific">Metallosphaera tengchongensis</name>
    <dbReference type="NCBI Taxonomy" id="1532350"/>
    <lineage>
        <taxon>Archaea</taxon>
        <taxon>Thermoproteota</taxon>
        <taxon>Thermoprotei</taxon>
        <taxon>Sulfolobales</taxon>
        <taxon>Sulfolobaceae</taxon>
        <taxon>Metallosphaera</taxon>
    </lineage>
</organism>
<comment type="similarity">
    <text evidence="1 4">Belongs to the HMBS family.</text>
</comment>
<comment type="miscellaneous">
    <text evidence="4">The porphobilinogen subunits are added to the dipyrromethane group.</text>
</comment>
<dbReference type="RefSeq" id="WP_174630481.1">
    <property type="nucleotide sequence ID" value="NZ_CP049074.1"/>
</dbReference>
<evidence type="ECO:0000313" key="7">
    <source>
        <dbReference type="Proteomes" id="UP000509301"/>
    </source>
</evidence>
<sequence>MKIRIAARGSRLSLEQVKVVENFLSENGYETEFLEIKTKADLFNNRPLTEIGKGVFEKEVNEAILQGKADIAVHSMKDLSSELPAGLEIIATPKREEPIDVLIANTDLMDLPSGSKIGTSSVRRAYFLKAIRPDVVVSDIRGNVDTRLKKYLEGTYTGLILAEAGLRRLGINIERYPLNVRDFTPEPNQGIIAVVSSSKNTNVKEALKGLNHEDTMAEAIAERITVSLIGGGCHTPLGVLFRKIDNKLEGIASYSNGIRKVTVDISTSDDPKEAGRKLGESLLRGMKNEGIVLKT</sequence>
<dbReference type="NCBIfam" id="TIGR00212">
    <property type="entry name" value="hemC"/>
    <property type="match status" value="1"/>
</dbReference>
<dbReference type="GO" id="GO:0004418">
    <property type="term" value="F:hydroxymethylbilane synthase activity"/>
    <property type="evidence" value="ECO:0007669"/>
    <property type="project" value="UniProtKB-UniRule"/>
</dbReference>
<dbReference type="KEGG" id="mten:GWK48_05890"/>
<feature type="modified residue" description="S-(dipyrrolylmethanemethyl)cysteine" evidence="4">
    <location>
        <position position="233"/>
    </location>
</feature>
<comment type="catalytic activity">
    <reaction evidence="4">
        <text>4 porphobilinogen + H2O = hydroxymethylbilane + 4 NH4(+)</text>
        <dbReference type="Rhea" id="RHEA:13185"/>
        <dbReference type="ChEBI" id="CHEBI:15377"/>
        <dbReference type="ChEBI" id="CHEBI:28938"/>
        <dbReference type="ChEBI" id="CHEBI:57845"/>
        <dbReference type="ChEBI" id="CHEBI:58126"/>
        <dbReference type="EC" id="2.5.1.61"/>
    </reaction>
</comment>
<dbReference type="SUPFAM" id="SSF53850">
    <property type="entry name" value="Periplasmic binding protein-like II"/>
    <property type="match status" value="1"/>
</dbReference>
<comment type="cofactor">
    <cofactor evidence="4">
        <name>dipyrromethane</name>
        <dbReference type="ChEBI" id="CHEBI:60342"/>
    </cofactor>
    <text evidence="4">Binds 1 dipyrromethane group covalently.</text>
</comment>
<protein>
    <recommendedName>
        <fullName evidence="4">Probable porphobilinogen deaminase</fullName>
        <shortName evidence="4">PBG</shortName>
        <ecNumber evidence="4">2.5.1.61</ecNumber>
    </recommendedName>
    <alternativeName>
        <fullName evidence="4">Hydroxymethylbilane synthase</fullName>
        <shortName evidence="4">HMBS</shortName>
    </alternativeName>
    <alternativeName>
        <fullName evidence="4">Pre-uroporphyrinogen synthase</fullName>
    </alternativeName>
</protein>
<dbReference type="PANTHER" id="PTHR11557">
    <property type="entry name" value="PORPHOBILINOGEN DEAMINASE"/>
    <property type="match status" value="1"/>
</dbReference>
<gene>
    <name evidence="4 6" type="primary">hemC</name>
    <name evidence="6" type="ORF">GWK48_05890</name>
</gene>
<dbReference type="GO" id="GO:0005737">
    <property type="term" value="C:cytoplasm"/>
    <property type="evidence" value="ECO:0007669"/>
    <property type="project" value="UniProtKB-UniRule"/>
</dbReference>
<dbReference type="GO" id="GO:0006782">
    <property type="term" value="P:protoporphyrinogen IX biosynthetic process"/>
    <property type="evidence" value="ECO:0007669"/>
    <property type="project" value="UniProtKB-UniRule"/>
</dbReference>
<evidence type="ECO:0000256" key="3">
    <source>
        <dbReference type="ARBA" id="ARBA00023244"/>
    </source>
</evidence>
<evidence type="ECO:0000256" key="4">
    <source>
        <dbReference type="HAMAP-Rule" id="MF_00260"/>
    </source>
</evidence>
<dbReference type="InterPro" id="IPR022417">
    <property type="entry name" value="Porphobilin_deaminase_N"/>
</dbReference>
<dbReference type="PRINTS" id="PR00151">
    <property type="entry name" value="PORPHBDMNASE"/>
</dbReference>
<evidence type="ECO:0000259" key="5">
    <source>
        <dbReference type="Pfam" id="PF01379"/>
    </source>
</evidence>
<dbReference type="PANTHER" id="PTHR11557:SF0">
    <property type="entry name" value="PORPHOBILINOGEN DEAMINASE"/>
    <property type="match status" value="1"/>
</dbReference>
<evidence type="ECO:0000256" key="2">
    <source>
        <dbReference type="ARBA" id="ARBA00022679"/>
    </source>
</evidence>
<dbReference type="HAMAP" id="MF_00260">
    <property type="entry name" value="Porphobil_deam"/>
    <property type="match status" value="1"/>
</dbReference>
<dbReference type="Gene3D" id="3.30.160.40">
    <property type="entry name" value="Porphobilinogen deaminase, C-terminal domain"/>
    <property type="match status" value="1"/>
</dbReference>
<reference evidence="6 7" key="1">
    <citation type="submission" date="2020-02" db="EMBL/GenBank/DDBJ databases">
        <title>Comparative genome analysis reveals the metabolism and evolution of the thermophilic archaeal genus Metallosphaera.</title>
        <authorList>
            <person name="Jiang C."/>
        </authorList>
    </citation>
    <scope>NUCLEOTIDE SEQUENCE [LARGE SCALE GENOMIC DNA]</scope>
    <source>
        <strain evidence="6 7">Ric-A</strain>
    </source>
</reference>
<keyword evidence="3 4" id="KW-0627">Porphyrin biosynthesis</keyword>
<evidence type="ECO:0000313" key="6">
    <source>
        <dbReference type="EMBL" id="QKQ99971.1"/>
    </source>
</evidence>
<dbReference type="EC" id="2.5.1.61" evidence="4"/>
<dbReference type="PIRSF" id="PIRSF001438">
    <property type="entry name" value="4pyrrol_synth_OHMeBilane_synth"/>
    <property type="match status" value="1"/>
</dbReference>
<dbReference type="AlphaFoldDB" id="A0A6N0NTF2"/>
<dbReference type="Gene3D" id="3.40.190.10">
    <property type="entry name" value="Periplasmic binding protein-like II"/>
    <property type="match status" value="2"/>
</dbReference>
<comment type="function">
    <text evidence="4">Tetrapolymerization of the monopyrrole PBG into the hydroxymethylbilane pre-uroporphyrinogen in several discrete steps.</text>
</comment>
<dbReference type="PROSITE" id="PS00533">
    <property type="entry name" value="PORPHOBILINOGEN_DEAM"/>
    <property type="match status" value="1"/>
</dbReference>
<accession>A0A6N0NTF2</accession>
<dbReference type="SUPFAM" id="SSF54782">
    <property type="entry name" value="Porphobilinogen deaminase (hydroxymethylbilane synthase), C-terminal domain"/>
    <property type="match status" value="1"/>
</dbReference>
<dbReference type="EMBL" id="CP049074">
    <property type="protein sequence ID" value="QKQ99971.1"/>
    <property type="molecule type" value="Genomic_DNA"/>
</dbReference>
<keyword evidence="7" id="KW-1185">Reference proteome</keyword>
<evidence type="ECO:0000256" key="1">
    <source>
        <dbReference type="ARBA" id="ARBA00005638"/>
    </source>
</evidence>
<dbReference type="InterPro" id="IPR000860">
    <property type="entry name" value="HemC"/>
</dbReference>
<dbReference type="InterPro" id="IPR036803">
    <property type="entry name" value="Porphobilinogen_deaminase_C_sf"/>
</dbReference>
<dbReference type="Proteomes" id="UP000509301">
    <property type="component" value="Chromosome"/>
</dbReference>
<proteinExistence type="inferred from homology"/>
<feature type="domain" description="Porphobilinogen deaminase N-terminal" evidence="5">
    <location>
        <begin position="3"/>
        <end position="204"/>
    </location>
</feature>
<dbReference type="OrthoDB" id="8042at2157"/>